<dbReference type="Pfam" id="PF00528">
    <property type="entry name" value="BPD_transp_1"/>
    <property type="match status" value="1"/>
</dbReference>
<organism evidence="9 10">
    <name type="scientific">Paenibacillus etheri</name>
    <dbReference type="NCBI Taxonomy" id="1306852"/>
    <lineage>
        <taxon>Bacteria</taxon>
        <taxon>Bacillati</taxon>
        <taxon>Bacillota</taxon>
        <taxon>Bacilli</taxon>
        <taxon>Bacillales</taxon>
        <taxon>Paenibacillaceae</taxon>
        <taxon>Paenibacillus</taxon>
    </lineage>
</organism>
<dbReference type="PANTHER" id="PTHR43227:SF8">
    <property type="entry name" value="DIACETYLCHITOBIOSE UPTAKE SYSTEM PERMEASE PROTEIN DASB"/>
    <property type="match status" value="1"/>
</dbReference>
<dbReference type="PROSITE" id="PS50928">
    <property type="entry name" value="ABC_TM1"/>
    <property type="match status" value="1"/>
</dbReference>
<dbReference type="GO" id="GO:0005886">
    <property type="term" value="C:plasma membrane"/>
    <property type="evidence" value="ECO:0007669"/>
    <property type="project" value="UniProtKB-SubCell"/>
</dbReference>
<sequence>MKISGREHVVGFMFIAPLLILFAVFLVYGFYFIVHASFYDQTLSFRDATFVGWDNYATALSDNRFLRSIVNNLAYSAAAILISLSVGFLLSVVLNMGIRGSKLLGSLFFIPSFMPLALIAMVFSIMLEFRFGTLNQLLHGIGLDFLAQRWLSDPTLAYMSVISISVFLIGLPMMYYNADMTTINTGILEAAVIDGAGLGRMLWNVMFPLLKNAHKTIILSTLLGSFREFERVFLLTQGGPAGTTENSSVYIYSFARSAGANIGYVCAASVIVLLIALGISVIQLIAYRPRTGKGGGHEFRSRKPQAEENH</sequence>
<keyword evidence="2 7" id="KW-0813">Transport</keyword>
<protein>
    <recommendedName>
        <fullName evidence="8">ABC transmembrane type-1 domain-containing protein</fullName>
    </recommendedName>
</protein>
<keyword evidence="10" id="KW-1185">Reference proteome</keyword>
<feature type="transmembrane region" description="Helical" evidence="7">
    <location>
        <begin position="106"/>
        <end position="127"/>
    </location>
</feature>
<keyword evidence="5 7" id="KW-1133">Transmembrane helix</keyword>
<keyword evidence="3" id="KW-1003">Cell membrane</keyword>
<dbReference type="CDD" id="cd06261">
    <property type="entry name" value="TM_PBP2"/>
    <property type="match status" value="1"/>
</dbReference>
<feature type="transmembrane region" description="Helical" evidence="7">
    <location>
        <begin position="12"/>
        <end position="34"/>
    </location>
</feature>
<comment type="subcellular location">
    <subcellularLocation>
        <location evidence="1 7">Cell membrane</location>
        <topology evidence="1 7">Multi-pass membrane protein</topology>
    </subcellularLocation>
</comment>
<comment type="caution">
    <text evidence="9">The sequence shown here is derived from an EMBL/GenBank/DDBJ whole genome shotgun (WGS) entry which is preliminary data.</text>
</comment>
<feature type="domain" description="ABC transmembrane type-1" evidence="8">
    <location>
        <begin position="69"/>
        <end position="283"/>
    </location>
</feature>
<evidence type="ECO:0000313" key="10">
    <source>
        <dbReference type="Proteomes" id="UP000054709"/>
    </source>
</evidence>
<evidence type="ECO:0000256" key="3">
    <source>
        <dbReference type="ARBA" id="ARBA00022475"/>
    </source>
</evidence>
<dbReference type="OrthoDB" id="5174895at2"/>
<dbReference type="Gene3D" id="1.10.3720.10">
    <property type="entry name" value="MetI-like"/>
    <property type="match status" value="1"/>
</dbReference>
<evidence type="ECO:0000313" key="9">
    <source>
        <dbReference type="EMBL" id="KTD85190.1"/>
    </source>
</evidence>
<dbReference type="InterPro" id="IPR000515">
    <property type="entry name" value="MetI-like"/>
</dbReference>
<keyword evidence="6 7" id="KW-0472">Membrane</keyword>
<feature type="transmembrane region" description="Helical" evidence="7">
    <location>
        <begin position="73"/>
        <end position="94"/>
    </location>
</feature>
<evidence type="ECO:0000256" key="7">
    <source>
        <dbReference type="RuleBase" id="RU363032"/>
    </source>
</evidence>
<evidence type="ECO:0000256" key="5">
    <source>
        <dbReference type="ARBA" id="ARBA00022989"/>
    </source>
</evidence>
<evidence type="ECO:0000256" key="6">
    <source>
        <dbReference type="ARBA" id="ARBA00023136"/>
    </source>
</evidence>
<dbReference type="GO" id="GO:0055085">
    <property type="term" value="P:transmembrane transport"/>
    <property type="evidence" value="ECO:0007669"/>
    <property type="project" value="InterPro"/>
</dbReference>
<dbReference type="AlphaFoldDB" id="A0A0W1AV31"/>
<evidence type="ECO:0000256" key="2">
    <source>
        <dbReference type="ARBA" id="ARBA00022448"/>
    </source>
</evidence>
<dbReference type="EMBL" id="LCZJ02000029">
    <property type="protein sequence ID" value="KTD85190.1"/>
    <property type="molecule type" value="Genomic_DNA"/>
</dbReference>
<keyword evidence="4 7" id="KW-0812">Transmembrane</keyword>
<reference evidence="9 10" key="1">
    <citation type="journal article" date="2015" name="Int. Biodeterior. Biodegradation">
        <title>Physiological and genetic screening methods for the isolation of methyl tert-butyl ether-degrading bacteria for bioremediation purposes.</title>
        <authorList>
            <person name="Guisado I.M."/>
            <person name="Purswani J."/>
            <person name="Gonzalez Lopez J."/>
            <person name="Pozo C."/>
        </authorList>
    </citation>
    <scope>NUCLEOTIDE SEQUENCE [LARGE SCALE GENOMIC DNA]</scope>
    <source>
        <strain evidence="9 10">SH7</strain>
    </source>
</reference>
<feature type="transmembrane region" description="Helical" evidence="7">
    <location>
        <begin position="262"/>
        <end position="287"/>
    </location>
</feature>
<evidence type="ECO:0000259" key="8">
    <source>
        <dbReference type="PROSITE" id="PS50928"/>
    </source>
</evidence>
<dbReference type="InterPro" id="IPR035906">
    <property type="entry name" value="MetI-like_sf"/>
</dbReference>
<dbReference type="InterPro" id="IPR050809">
    <property type="entry name" value="UgpAE/MalFG_permease"/>
</dbReference>
<accession>A0A0W1AV31</accession>
<gene>
    <name evidence="9" type="ORF">UQ64_21355</name>
</gene>
<evidence type="ECO:0000256" key="1">
    <source>
        <dbReference type="ARBA" id="ARBA00004651"/>
    </source>
</evidence>
<comment type="similarity">
    <text evidence="7">Belongs to the binding-protein-dependent transport system permease family.</text>
</comment>
<dbReference type="SUPFAM" id="SSF161098">
    <property type="entry name" value="MetI-like"/>
    <property type="match status" value="1"/>
</dbReference>
<dbReference type="PANTHER" id="PTHR43227">
    <property type="entry name" value="BLL4140 PROTEIN"/>
    <property type="match status" value="1"/>
</dbReference>
<name>A0A0W1AV31_9BACL</name>
<feature type="transmembrane region" description="Helical" evidence="7">
    <location>
        <begin position="156"/>
        <end position="176"/>
    </location>
</feature>
<evidence type="ECO:0000256" key="4">
    <source>
        <dbReference type="ARBA" id="ARBA00022692"/>
    </source>
</evidence>
<dbReference type="Proteomes" id="UP000054709">
    <property type="component" value="Unassembled WGS sequence"/>
</dbReference>
<dbReference type="RefSeq" id="WP_060624979.1">
    <property type="nucleotide sequence ID" value="NZ_LCZJ02000029.1"/>
</dbReference>
<proteinExistence type="inferred from homology"/>